<gene>
    <name evidence="1" type="ORF">Aiant_63020</name>
</gene>
<dbReference type="RefSeq" id="WP_268248829.1">
    <property type="nucleotide sequence ID" value="NZ_AP023356.1"/>
</dbReference>
<protein>
    <submittedName>
        <fullName evidence="1">Uncharacterized protein</fullName>
    </submittedName>
</protein>
<dbReference type="EMBL" id="AP023356">
    <property type="protein sequence ID" value="BCJ45645.1"/>
    <property type="molecule type" value="Genomic_DNA"/>
</dbReference>
<evidence type="ECO:0000313" key="2">
    <source>
        <dbReference type="Proteomes" id="UP000676967"/>
    </source>
</evidence>
<accession>A0ABM7M227</accession>
<proteinExistence type="predicted"/>
<organism evidence="1 2">
    <name type="scientific">Actinoplanes ianthinogenes</name>
    <dbReference type="NCBI Taxonomy" id="122358"/>
    <lineage>
        <taxon>Bacteria</taxon>
        <taxon>Bacillati</taxon>
        <taxon>Actinomycetota</taxon>
        <taxon>Actinomycetes</taxon>
        <taxon>Micromonosporales</taxon>
        <taxon>Micromonosporaceae</taxon>
        <taxon>Actinoplanes</taxon>
    </lineage>
</organism>
<name>A0ABM7M227_9ACTN</name>
<sequence>MLGPPLTAAPPLVTAQIRPLLTRLPRLARRGLIEEAVSRAA</sequence>
<reference evidence="1 2" key="1">
    <citation type="submission" date="2020-08" db="EMBL/GenBank/DDBJ databases">
        <title>Whole genome shotgun sequence of Actinoplanes ianthinogenes NBRC 13996.</title>
        <authorList>
            <person name="Komaki H."/>
            <person name="Tamura T."/>
        </authorList>
    </citation>
    <scope>NUCLEOTIDE SEQUENCE [LARGE SCALE GENOMIC DNA]</scope>
    <source>
        <strain evidence="1 2">NBRC 13996</strain>
    </source>
</reference>
<dbReference type="Proteomes" id="UP000676967">
    <property type="component" value="Chromosome"/>
</dbReference>
<keyword evidence="2" id="KW-1185">Reference proteome</keyword>
<evidence type="ECO:0000313" key="1">
    <source>
        <dbReference type="EMBL" id="BCJ45645.1"/>
    </source>
</evidence>